<dbReference type="PROSITE" id="PS50175">
    <property type="entry name" value="ASP_PROT_RETROV"/>
    <property type="match status" value="1"/>
</dbReference>
<feature type="region of interest" description="Disordered" evidence="1">
    <location>
        <begin position="206"/>
        <end position="225"/>
    </location>
</feature>
<evidence type="ECO:0000256" key="1">
    <source>
        <dbReference type="SAM" id="MobiDB-lite"/>
    </source>
</evidence>
<feature type="compositionally biased region" description="Pro residues" evidence="1">
    <location>
        <begin position="206"/>
        <end position="217"/>
    </location>
</feature>
<protein>
    <recommendedName>
        <fullName evidence="2">Peptidase A2 domain-containing protein</fullName>
    </recommendedName>
</protein>
<proteinExistence type="predicted"/>
<dbReference type="InterPro" id="IPR001995">
    <property type="entry name" value="Peptidase_A2_cat"/>
</dbReference>
<dbReference type="EMBL" id="WIXE01014599">
    <property type="protein sequence ID" value="KAK5974161.1"/>
    <property type="molecule type" value="Genomic_DNA"/>
</dbReference>
<dbReference type="GO" id="GO:0004190">
    <property type="term" value="F:aspartic-type endopeptidase activity"/>
    <property type="evidence" value="ECO:0007669"/>
    <property type="project" value="InterPro"/>
</dbReference>
<gene>
    <name evidence="3" type="ORF">GCK32_022074</name>
</gene>
<evidence type="ECO:0000313" key="4">
    <source>
        <dbReference type="Proteomes" id="UP001331761"/>
    </source>
</evidence>
<evidence type="ECO:0000259" key="2">
    <source>
        <dbReference type="PROSITE" id="PS50175"/>
    </source>
</evidence>
<reference evidence="3 4" key="1">
    <citation type="submission" date="2019-10" db="EMBL/GenBank/DDBJ databases">
        <title>Assembly and Annotation for the nematode Trichostrongylus colubriformis.</title>
        <authorList>
            <person name="Martin J."/>
        </authorList>
    </citation>
    <scope>NUCLEOTIDE SEQUENCE [LARGE SCALE GENOMIC DNA]</scope>
    <source>
        <strain evidence="3">G859</strain>
        <tissue evidence="3">Whole worm</tissue>
    </source>
</reference>
<dbReference type="AlphaFoldDB" id="A0AAN8IHW0"/>
<comment type="caution">
    <text evidence="3">The sequence shown here is derived from an EMBL/GenBank/DDBJ whole genome shotgun (WGS) entry which is preliminary data.</text>
</comment>
<dbReference type="Proteomes" id="UP001331761">
    <property type="component" value="Unassembled WGS sequence"/>
</dbReference>
<name>A0AAN8IHW0_TRICO</name>
<accession>A0AAN8IHW0</accession>
<sequence length="351" mass="39806">MQHPTTDQLEEVQILLDTGADESFNQYELAENLQLPVLRTIDLTMYTFGEREPKQKQYDITKARIWDRQNHSIDLTLHKTGVISASGKKIKLSSADKEHLAKEEIYLSNKQGSVIGSKIPLGCDQLSNLIKFSCKEYTLPSGLRIIPSRLGYLLTGQRDSEDKQDANGTCNLVESDYDLPFQSRNERQIEGGLYFGAKSGKLRTPLPPPETMSPNPPRGCTHPHSHGQNIYREVEAMLELKQCYFDIDRKKREMIISQNTMERIIEDQLNSISNAKAAIHARRATLQSEEKDLRESSQAKITESIESMKSAIEEIVQNIGNPPTGLSRGEVDEVEKKRRCQESMPDEEPME</sequence>
<feature type="region of interest" description="Disordered" evidence="1">
    <location>
        <begin position="317"/>
        <end position="351"/>
    </location>
</feature>
<keyword evidence="4" id="KW-1185">Reference proteome</keyword>
<evidence type="ECO:0000313" key="3">
    <source>
        <dbReference type="EMBL" id="KAK5974161.1"/>
    </source>
</evidence>
<organism evidence="3 4">
    <name type="scientific">Trichostrongylus colubriformis</name>
    <name type="common">Black scour worm</name>
    <dbReference type="NCBI Taxonomy" id="6319"/>
    <lineage>
        <taxon>Eukaryota</taxon>
        <taxon>Metazoa</taxon>
        <taxon>Ecdysozoa</taxon>
        <taxon>Nematoda</taxon>
        <taxon>Chromadorea</taxon>
        <taxon>Rhabditida</taxon>
        <taxon>Rhabditina</taxon>
        <taxon>Rhabditomorpha</taxon>
        <taxon>Strongyloidea</taxon>
        <taxon>Trichostrongylidae</taxon>
        <taxon>Trichostrongylus</taxon>
    </lineage>
</organism>
<feature type="non-terminal residue" evidence="3">
    <location>
        <position position="351"/>
    </location>
</feature>
<feature type="domain" description="Peptidase A2" evidence="2">
    <location>
        <begin position="12"/>
        <end position="23"/>
    </location>
</feature>
<dbReference type="GO" id="GO:0006508">
    <property type="term" value="P:proteolysis"/>
    <property type="evidence" value="ECO:0007669"/>
    <property type="project" value="InterPro"/>
</dbReference>